<dbReference type="EMBL" id="CP006905">
    <property type="protein sequence ID" value="AIY83994.1"/>
    <property type="molecule type" value="Genomic_DNA"/>
</dbReference>
<dbReference type="Proteomes" id="UP000030635">
    <property type="component" value="Chromosome"/>
</dbReference>
<name>A0A0A7FWH8_9CLOT</name>
<feature type="transmembrane region" description="Helical" evidence="1">
    <location>
        <begin position="7"/>
        <end position="26"/>
    </location>
</feature>
<accession>A0A0A7FWH8</accession>
<keyword evidence="1" id="KW-0472">Membrane</keyword>
<protein>
    <submittedName>
        <fullName evidence="2">Uncharacterized protein</fullName>
    </submittedName>
</protein>
<dbReference type="AlphaFoldDB" id="A0A0A7FWH8"/>
<dbReference type="KEGG" id="cbv:U729_2701"/>
<organism evidence="2 3">
    <name type="scientific">Clostridium baratii str. Sullivan</name>
    <dbReference type="NCBI Taxonomy" id="1415775"/>
    <lineage>
        <taxon>Bacteria</taxon>
        <taxon>Bacillati</taxon>
        <taxon>Bacillota</taxon>
        <taxon>Clostridia</taxon>
        <taxon>Eubacteriales</taxon>
        <taxon>Clostridiaceae</taxon>
        <taxon>Clostridium</taxon>
    </lineage>
</organism>
<keyword evidence="3" id="KW-1185">Reference proteome</keyword>
<dbReference type="HOGENOM" id="CLU_1248850_0_0_9"/>
<evidence type="ECO:0000313" key="2">
    <source>
        <dbReference type="EMBL" id="AIY83994.1"/>
    </source>
</evidence>
<dbReference type="eggNOG" id="ENOG5030GP4">
    <property type="taxonomic scope" value="Bacteria"/>
</dbReference>
<evidence type="ECO:0000313" key="3">
    <source>
        <dbReference type="Proteomes" id="UP000030635"/>
    </source>
</evidence>
<keyword evidence="1" id="KW-0812">Transmembrane</keyword>
<keyword evidence="1" id="KW-1133">Transmembrane helix</keyword>
<evidence type="ECO:0000256" key="1">
    <source>
        <dbReference type="SAM" id="Phobius"/>
    </source>
</evidence>
<sequence length="207" mass="23313">MKSLKKGFIAFLITILTILLLIFLTYKISFAPKVKVIPIDSKVELNSKALIKKFIPKDIDLSLNGIKFNSNVSLSEEEITGIILNSVDKNVLIDNNVTGINTVINRDELFLYINFEYKGIPLQAVLNFNTYAKNGNAILHYNYGKVGFINISESYLSNLIGDNSILKVDNDNNNITLSLSKDYGIFIDDTYFKDSSLNIKFHLGINF</sequence>
<proteinExistence type="predicted"/>
<gene>
    <name evidence="2" type="ORF">U729_2701</name>
</gene>
<reference evidence="2 3" key="1">
    <citation type="journal article" date="2015" name="Infect. Genet. Evol.">
        <title>Genomic sequences of six botulinum neurotoxin-producing strains representing three clostridial species illustrate the mobility and diversity of botulinum neurotoxin genes.</title>
        <authorList>
            <person name="Smith T.J."/>
            <person name="Hill K.K."/>
            <person name="Xie G."/>
            <person name="Foley B.T."/>
            <person name="Williamson C.H."/>
            <person name="Foster J.T."/>
            <person name="Johnson S.L."/>
            <person name="Chertkov O."/>
            <person name="Teshima H."/>
            <person name="Gibbons H.S."/>
            <person name="Johnsky L.A."/>
            <person name="Karavis M.A."/>
            <person name="Smith L.A."/>
        </authorList>
    </citation>
    <scope>NUCLEOTIDE SEQUENCE [LARGE SCALE GENOMIC DNA]</scope>
    <source>
        <strain evidence="2">Sullivan</strain>
    </source>
</reference>
<dbReference type="RefSeq" id="WP_039315914.1">
    <property type="nucleotide sequence ID" value="NZ_CP006905.1"/>
</dbReference>
<dbReference type="OrthoDB" id="1906601at2"/>